<keyword evidence="3" id="KW-0067">ATP-binding</keyword>
<evidence type="ECO:0000313" key="7">
    <source>
        <dbReference type="Proteomes" id="UP000053201"/>
    </source>
</evidence>
<accession>A0A0L0H8G0</accession>
<dbReference type="GO" id="GO:0016787">
    <property type="term" value="F:hydrolase activity"/>
    <property type="evidence" value="ECO:0007669"/>
    <property type="project" value="UniProtKB-KW"/>
</dbReference>
<sequence length="667" mass="77071">MSTDTSKTRGSGSTRRRDPDEDDSRQTKRVRQDKHVRRETQPEIKASPILGFENLEDIGNLDFDLETYGSSTFGGDDKQDNLKAPEENEAANESTLKAPEENKAANDTTLKVPEENKAANESTLKAPENQAPNMVKGNIPYVPRTTPPESLQEAAGKIGNKCREIFNNRHKKWEQNFKLCIVDFAERQWWGEFVHAGSKTHGKWYRFNKAVHSYQTITDEQFSRIAEELFQVTMEHYFNEDEDEAFTMIVKKSSRNVVQSMKTKLHIEDFLNHVKEKKRILCFDNGVFDFEMLKLRPGQQTDYCVDTRDYLGYALDEQYVKGEGWSELNEERFDYLMARFSTMVTSEKVREYLFDHLCMTLDANQPQKMVILLGEGANGKTVIIDLIMATFSVKAHSMQSSQLGKNIDSTRPNCELKGCDGKFTVCVDEVNKNEQWRGDTFKKLINGWVNARQVNDTTTGAFKMNALLLGAMNWLPIVYDHAHGVTRRFEVFPMLSEFCRTEEEANKKGGKDAKKFVGIQELEKRIVEYKDVFMSFLIRRLVEIRTGERSLQPVPDEVSEKTNEFTSQLDPLGRFVAKYVKWETGRRMYPDSFRRAYEAWVKQEKKYGENPYPRKEDIGDYLLKHHKDSFQVVKQRLKQVDSLDGKTTDNPTTLWEGLTLTEDGKKL</sequence>
<dbReference type="AlphaFoldDB" id="A0A0L0H8G0"/>
<dbReference type="GeneID" id="27690803"/>
<feature type="compositionally biased region" description="Basic and acidic residues" evidence="4">
    <location>
        <begin position="75"/>
        <end position="86"/>
    </location>
</feature>
<feature type="region of interest" description="Disordered" evidence="4">
    <location>
        <begin position="1"/>
        <end position="135"/>
    </location>
</feature>
<dbReference type="Proteomes" id="UP000053201">
    <property type="component" value="Unassembled WGS sequence"/>
</dbReference>
<name>A0A0L0H8G0_SPIPD</name>
<dbReference type="EMBL" id="KQ257465">
    <property type="protein sequence ID" value="KNC97209.1"/>
    <property type="molecule type" value="Genomic_DNA"/>
</dbReference>
<evidence type="ECO:0000259" key="5">
    <source>
        <dbReference type="PROSITE" id="PS51206"/>
    </source>
</evidence>
<dbReference type="InterPro" id="IPR014015">
    <property type="entry name" value="Helicase_SF3_DNA-vir"/>
</dbReference>
<keyword evidence="2" id="KW-0378">Hydrolase</keyword>
<dbReference type="PANTHER" id="PTHR35372:SF2">
    <property type="entry name" value="SF3 HELICASE DOMAIN-CONTAINING PROTEIN"/>
    <property type="match status" value="1"/>
</dbReference>
<dbReference type="RefSeq" id="XP_016605249.1">
    <property type="nucleotide sequence ID" value="XM_016755762.1"/>
</dbReference>
<dbReference type="InterPro" id="IPR051620">
    <property type="entry name" value="ORF904-like_C"/>
</dbReference>
<evidence type="ECO:0000256" key="1">
    <source>
        <dbReference type="ARBA" id="ARBA00022741"/>
    </source>
</evidence>
<evidence type="ECO:0000256" key="3">
    <source>
        <dbReference type="ARBA" id="ARBA00022840"/>
    </source>
</evidence>
<dbReference type="VEuPathDB" id="FungiDB:SPPG_07596"/>
<feature type="domain" description="SF3 helicase" evidence="5">
    <location>
        <begin position="331"/>
        <end position="507"/>
    </location>
</feature>
<protein>
    <recommendedName>
        <fullName evidence="5">SF3 helicase domain-containing protein</fullName>
    </recommendedName>
</protein>
<reference evidence="6 7" key="1">
    <citation type="submission" date="2009-08" db="EMBL/GenBank/DDBJ databases">
        <title>The Genome Sequence of Spizellomyces punctatus strain DAOM BR117.</title>
        <authorList>
            <consortium name="The Broad Institute Genome Sequencing Platform"/>
            <person name="Russ C."/>
            <person name="Cuomo C."/>
            <person name="Shea T."/>
            <person name="Young S.K."/>
            <person name="Zeng Q."/>
            <person name="Koehrsen M."/>
            <person name="Haas B."/>
            <person name="Borodovsky M."/>
            <person name="Guigo R."/>
            <person name="Alvarado L."/>
            <person name="Berlin A."/>
            <person name="Bochicchio J."/>
            <person name="Borenstein D."/>
            <person name="Chapman S."/>
            <person name="Chen Z."/>
            <person name="Engels R."/>
            <person name="Freedman E."/>
            <person name="Gellesch M."/>
            <person name="Goldberg J."/>
            <person name="Griggs A."/>
            <person name="Gujja S."/>
            <person name="Heiman D."/>
            <person name="Hepburn T."/>
            <person name="Howarth C."/>
            <person name="Jen D."/>
            <person name="Larson L."/>
            <person name="Lewis B."/>
            <person name="Mehta T."/>
            <person name="Park D."/>
            <person name="Pearson M."/>
            <person name="Roberts A."/>
            <person name="Saif S."/>
            <person name="Shenoy N."/>
            <person name="Sisk P."/>
            <person name="Stolte C."/>
            <person name="Sykes S."/>
            <person name="Thomson T."/>
            <person name="Walk T."/>
            <person name="White J."/>
            <person name="Yandava C."/>
            <person name="Burger G."/>
            <person name="Gray M.W."/>
            <person name="Holland P.W.H."/>
            <person name="King N."/>
            <person name="Lang F.B.F."/>
            <person name="Roger A.J."/>
            <person name="Ruiz-Trillo I."/>
            <person name="Lander E."/>
            <person name="Nusbaum C."/>
        </authorList>
    </citation>
    <scope>NUCLEOTIDE SEQUENCE [LARGE SCALE GENOMIC DNA]</scope>
    <source>
        <strain evidence="6 7">DAOM BR117</strain>
    </source>
</reference>
<keyword evidence="7" id="KW-1185">Reference proteome</keyword>
<dbReference type="PANTHER" id="PTHR35372">
    <property type="entry name" value="ATP BINDING PROTEIN-RELATED"/>
    <property type="match status" value="1"/>
</dbReference>
<gene>
    <name evidence="6" type="ORF">SPPG_07596</name>
</gene>
<dbReference type="GO" id="GO:0005524">
    <property type="term" value="F:ATP binding"/>
    <property type="evidence" value="ECO:0007669"/>
    <property type="project" value="UniProtKB-KW"/>
</dbReference>
<evidence type="ECO:0000313" key="6">
    <source>
        <dbReference type="EMBL" id="KNC97209.1"/>
    </source>
</evidence>
<organism evidence="6 7">
    <name type="scientific">Spizellomyces punctatus (strain DAOM BR117)</name>
    <dbReference type="NCBI Taxonomy" id="645134"/>
    <lineage>
        <taxon>Eukaryota</taxon>
        <taxon>Fungi</taxon>
        <taxon>Fungi incertae sedis</taxon>
        <taxon>Chytridiomycota</taxon>
        <taxon>Chytridiomycota incertae sedis</taxon>
        <taxon>Chytridiomycetes</taxon>
        <taxon>Spizellomycetales</taxon>
        <taxon>Spizellomycetaceae</taxon>
        <taxon>Spizellomyces</taxon>
    </lineage>
</organism>
<proteinExistence type="predicted"/>
<dbReference type="PROSITE" id="PS51206">
    <property type="entry name" value="SF3_HELICASE_1"/>
    <property type="match status" value="1"/>
</dbReference>
<evidence type="ECO:0000256" key="2">
    <source>
        <dbReference type="ARBA" id="ARBA00022801"/>
    </source>
</evidence>
<feature type="compositionally biased region" description="Low complexity" evidence="4">
    <location>
        <begin position="1"/>
        <end position="13"/>
    </location>
</feature>
<evidence type="ECO:0000256" key="4">
    <source>
        <dbReference type="SAM" id="MobiDB-lite"/>
    </source>
</evidence>
<dbReference type="OrthoDB" id="2375545at2759"/>
<dbReference type="InParanoid" id="A0A0L0H8G0"/>
<dbReference type="Gene3D" id="3.40.50.300">
    <property type="entry name" value="P-loop containing nucleotide triphosphate hydrolases"/>
    <property type="match status" value="1"/>
</dbReference>
<dbReference type="OMA" id="IWFFYDK"/>
<dbReference type="SUPFAM" id="SSF52540">
    <property type="entry name" value="P-loop containing nucleoside triphosphate hydrolases"/>
    <property type="match status" value="1"/>
</dbReference>
<keyword evidence="1" id="KW-0547">Nucleotide-binding</keyword>
<dbReference type="InterPro" id="IPR027417">
    <property type="entry name" value="P-loop_NTPase"/>
</dbReference>